<dbReference type="GO" id="GO:0004867">
    <property type="term" value="F:serine-type endopeptidase inhibitor activity"/>
    <property type="evidence" value="ECO:0007669"/>
    <property type="project" value="UniProtKB-KW"/>
</dbReference>
<accession>A0A8J9U727</accession>
<dbReference type="SUPFAM" id="SSF56574">
    <property type="entry name" value="Serpins"/>
    <property type="match status" value="1"/>
</dbReference>
<evidence type="ECO:0000313" key="5">
    <source>
        <dbReference type="EMBL" id="CAH0715038.1"/>
    </source>
</evidence>
<dbReference type="InterPro" id="IPR023796">
    <property type="entry name" value="Serpin_dom"/>
</dbReference>
<dbReference type="OrthoDB" id="9440847at2759"/>
<dbReference type="Gene3D" id="3.30.497.10">
    <property type="entry name" value="Antithrombin, subunit I, domain 2"/>
    <property type="match status" value="1"/>
</dbReference>
<sequence length="397" mass="44166">MWKVIALVGIVTAAPNHLAGTNFSPINQFSLKLLDNVYAFEENFGNKNIALAPVSVWSIFSLLAEASAGETFTELVKELRLSDNLEETQLLHSSISNLLKVKDNDVTLNSKSAMFIDESLKIYPEFCESALYYGSEVFTVDPTNTTKLANDINYYICIATEGRIRNAVKPELLENLRLVLADALFFKASWTHPFDSKQTREEAFYNSQGKTIGAVNMMYQKASHNFGDSNIIGAQILEMTYGKSEQFSMLFLLPFDGMPIKTLLNNLATQPLDWMSDYKETGHISEVDCYIPRFKVSSKVDLIPPLQYSGIQQIFNRDGAQLPGVSPNQLYVSKTVQSVEMEVTEEGTVAAASTVVGLEDRILGPRFEANKEFVFLVQERATGLIILAGVYAEPSLV</sequence>
<dbReference type="InterPro" id="IPR042178">
    <property type="entry name" value="Serpin_sf_1"/>
</dbReference>
<evidence type="ECO:0000259" key="4">
    <source>
        <dbReference type="SMART" id="SM00093"/>
    </source>
</evidence>
<evidence type="ECO:0000313" key="6">
    <source>
        <dbReference type="Proteomes" id="UP000838878"/>
    </source>
</evidence>
<evidence type="ECO:0000256" key="2">
    <source>
        <dbReference type="ARBA" id="ARBA00022900"/>
    </source>
</evidence>
<protein>
    <recommendedName>
        <fullName evidence="4">Serpin domain-containing protein</fullName>
    </recommendedName>
</protein>
<dbReference type="EMBL" id="OV170230">
    <property type="protein sequence ID" value="CAH0715038.1"/>
    <property type="molecule type" value="Genomic_DNA"/>
</dbReference>
<dbReference type="InterPro" id="IPR036186">
    <property type="entry name" value="Serpin_sf"/>
</dbReference>
<dbReference type="InterPro" id="IPR000215">
    <property type="entry name" value="Serpin_fam"/>
</dbReference>
<gene>
    <name evidence="5" type="ORF">BINO364_LOCUS2026</name>
</gene>
<dbReference type="InterPro" id="IPR042185">
    <property type="entry name" value="Serpin_sf_2"/>
</dbReference>
<dbReference type="AlphaFoldDB" id="A0A8J9U727"/>
<evidence type="ECO:0000256" key="3">
    <source>
        <dbReference type="RuleBase" id="RU000411"/>
    </source>
</evidence>
<dbReference type="PANTHER" id="PTHR11461">
    <property type="entry name" value="SERINE PROTEASE INHIBITOR, SERPIN"/>
    <property type="match status" value="1"/>
</dbReference>
<keyword evidence="6" id="KW-1185">Reference proteome</keyword>
<evidence type="ECO:0000256" key="1">
    <source>
        <dbReference type="ARBA" id="ARBA00022690"/>
    </source>
</evidence>
<reference evidence="5" key="1">
    <citation type="submission" date="2021-12" db="EMBL/GenBank/DDBJ databases">
        <authorList>
            <person name="Martin H S."/>
        </authorList>
    </citation>
    <scope>NUCLEOTIDE SEQUENCE</scope>
</reference>
<name>A0A8J9U727_9NEOP</name>
<feature type="non-terminal residue" evidence="5">
    <location>
        <position position="397"/>
    </location>
</feature>
<keyword evidence="1" id="KW-0646">Protease inhibitor</keyword>
<organism evidence="5 6">
    <name type="scientific">Brenthis ino</name>
    <name type="common">lesser marbled fritillary</name>
    <dbReference type="NCBI Taxonomy" id="405034"/>
    <lineage>
        <taxon>Eukaryota</taxon>
        <taxon>Metazoa</taxon>
        <taxon>Ecdysozoa</taxon>
        <taxon>Arthropoda</taxon>
        <taxon>Hexapoda</taxon>
        <taxon>Insecta</taxon>
        <taxon>Pterygota</taxon>
        <taxon>Neoptera</taxon>
        <taxon>Endopterygota</taxon>
        <taxon>Lepidoptera</taxon>
        <taxon>Glossata</taxon>
        <taxon>Ditrysia</taxon>
        <taxon>Papilionoidea</taxon>
        <taxon>Nymphalidae</taxon>
        <taxon>Heliconiinae</taxon>
        <taxon>Argynnini</taxon>
        <taxon>Brenthis</taxon>
    </lineage>
</organism>
<dbReference type="Gene3D" id="2.30.39.10">
    <property type="entry name" value="Alpha-1-antitrypsin, domain 1"/>
    <property type="match status" value="1"/>
</dbReference>
<dbReference type="CDD" id="cd19598">
    <property type="entry name" value="serpin77Ba-like_insects"/>
    <property type="match status" value="1"/>
</dbReference>
<dbReference type="PANTHER" id="PTHR11461:SF367">
    <property type="entry name" value="GH21475P-RELATED"/>
    <property type="match status" value="1"/>
</dbReference>
<dbReference type="GO" id="GO:0005615">
    <property type="term" value="C:extracellular space"/>
    <property type="evidence" value="ECO:0007669"/>
    <property type="project" value="InterPro"/>
</dbReference>
<dbReference type="Pfam" id="PF00079">
    <property type="entry name" value="Serpin"/>
    <property type="match status" value="1"/>
</dbReference>
<proteinExistence type="inferred from homology"/>
<keyword evidence="2" id="KW-0722">Serine protease inhibitor</keyword>
<dbReference type="SMART" id="SM00093">
    <property type="entry name" value="SERPIN"/>
    <property type="match status" value="1"/>
</dbReference>
<comment type="similarity">
    <text evidence="3">Belongs to the serpin family.</text>
</comment>
<dbReference type="Proteomes" id="UP000838878">
    <property type="component" value="Chromosome 10"/>
</dbReference>
<feature type="domain" description="Serpin" evidence="4">
    <location>
        <begin position="31"/>
        <end position="394"/>
    </location>
</feature>